<dbReference type="InterPro" id="IPR005475">
    <property type="entry name" value="Transketolase-like_Pyr-bd"/>
</dbReference>
<dbReference type="AlphaFoldDB" id="A0A1Y1M1P4"/>
<evidence type="ECO:0000313" key="8">
    <source>
        <dbReference type="EMBL" id="KAB0795668.1"/>
    </source>
</evidence>
<dbReference type="NCBIfam" id="TIGR00239">
    <property type="entry name" value="2oxo_dh_E1"/>
    <property type="match status" value="1"/>
</dbReference>
<dbReference type="SMART" id="SM00861">
    <property type="entry name" value="Transket_pyr"/>
    <property type="match status" value="1"/>
</dbReference>
<reference evidence="8" key="3">
    <citation type="submission" date="2019-08" db="EMBL/GenBank/DDBJ databases">
        <authorList>
            <consortium name="Photinus pyralis genome working group"/>
            <person name="Fallon T.R."/>
            <person name="Sander Lower S.E."/>
            <person name="Weng J.-K."/>
        </authorList>
    </citation>
    <scope>NUCLEOTIDE SEQUENCE</scope>
    <source>
        <strain evidence="8">1611_PpyrPB1</strain>
        <tissue evidence="8">Whole body</tissue>
    </source>
</reference>
<dbReference type="PANTHER" id="PTHR23152">
    <property type="entry name" value="2-OXOGLUTARATE DEHYDROGENASE"/>
    <property type="match status" value="1"/>
</dbReference>
<dbReference type="EMBL" id="GEZM01042459">
    <property type="protein sequence ID" value="JAV79842.1"/>
    <property type="molecule type" value="Transcribed_RNA"/>
</dbReference>
<name>A0A1Y1M1P4_PHOPY</name>
<evidence type="ECO:0000256" key="3">
    <source>
        <dbReference type="ARBA" id="ARBA00022946"/>
    </source>
</evidence>
<comment type="cofactor">
    <cofactor evidence="1">
        <name>thiamine diphosphate</name>
        <dbReference type="ChEBI" id="CHEBI:58937"/>
    </cofactor>
</comment>
<comment type="similarity">
    <text evidence="2">Belongs to the alpha-ketoglutarate dehydrogenase family.</text>
</comment>
<dbReference type="InParanoid" id="A0A1Y1M1P4"/>
<dbReference type="GO" id="GO:0030976">
    <property type="term" value="F:thiamine pyrophosphate binding"/>
    <property type="evidence" value="ECO:0007669"/>
    <property type="project" value="InterPro"/>
</dbReference>
<keyword evidence="9" id="KW-1185">Reference proteome</keyword>
<sequence length="919" mass="105150">MYLNLYRLYVRQSALVKHLKQNALRNYHSDGAFGYRQSTETKYCLPEDVVQQRFQESNFYRFVTAYRQFGHLIADTNPVSFTPPLSEIQELTPQRYGLSASDKISFRGIIHNGQKEGTVAEAMEFLKLVYGSHISTEFLHLQTEEEIEWFSTRIEELNHEVLNNNERLELACHLIKSQTFDKFLANKFPGLKRYGGEGAESMMAFFNEVFQISAQDSLEQVVIGMPHRGRLNLLTGMLDFKPVKMFAKLKGLPDFPAKFKATGDVLSHCISSTNLNIKNTALHVTMLYNPSHLEVVNPVSMGKTRAKQMSVQDGHYSPSRRWSDKILNIQVHGDAAFAGQGINQECLQLSNVPHFEVGGSIHLIVNNQVGFTTPSDTGRSTRYCTDLAKMLSAPILHVNGDYPEAVLKATRIAMEYQRKFRKDVFVDMNCYRQWGHNEMDDPTFTNPQLYKIIRSRRTVPDQYSEYLINEGVLTKDMVDEITNQHYSWLSNELSSAETYEADDPCFKDQWNDYNQAQDIITTWDTGVHSDLLSMIGQKSVEYPADFKIHPHLQKTYIKSRLSKITQRSNIDWATAEALAFGSLLYEGYNVRISGQDVGRGTFSHRHIMLVDQETNNIHIPLNKIHSQQTGFLEVANSILSEEAVLGFEYGMSVENPKNLIIWEAQFGDFFNGAQIIFDTLIASGEAKWLWSTGIVILLPHGYDGAGPEHSSSRIERFLQLSDSKENEIDGDNVNIEICQPSTPAQYFHLLRRQMVRNYRKPLIIIAPKTLLRLPAATSSIDDMTYGTTFRPVIGETISEHLAVDKIIFCSGKHYYSLKEQQNKMGKKNVVLIRIESFCPFPTYQLQEEIKKFPNATDYIWSQEEPRNMGAWSFLKPRFDYLIGKKLKYCGRDTLPTPAVGVGKWHQEQVQHVITRPFEM</sequence>
<reference evidence="8 9" key="2">
    <citation type="journal article" date="2018" name="Elife">
        <title>Firefly genomes illuminate parallel origins of bioluminescence in beetles.</title>
        <authorList>
            <person name="Fallon T.R."/>
            <person name="Lower S.E."/>
            <person name="Chang C.H."/>
            <person name="Bessho-Uehara M."/>
            <person name="Martin G.J."/>
            <person name="Bewick A.J."/>
            <person name="Behringer M."/>
            <person name="Debat H.J."/>
            <person name="Wong I."/>
            <person name="Day J.C."/>
            <person name="Suvorov A."/>
            <person name="Silva C.J."/>
            <person name="Stanger-Hall K.F."/>
            <person name="Hall D.W."/>
            <person name="Schmitz R.J."/>
            <person name="Nelson D.R."/>
            <person name="Lewis S.M."/>
            <person name="Shigenobu S."/>
            <person name="Bybee S.M."/>
            <person name="Larracuente A.M."/>
            <person name="Oba Y."/>
            <person name="Weng J.K."/>
        </authorList>
    </citation>
    <scope>NUCLEOTIDE SEQUENCE [LARGE SCALE GENOMIC DNA]</scope>
    <source>
        <strain evidence="8">1611_PpyrPB1</strain>
        <tissue evidence="8">Whole body</tissue>
    </source>
</reference>
<dbReference type="EMBL" id="VVIM01000007">
    <property type="protein sequence ID" value="KAB0795668.1"/>
    <property type="molecule type" value="Genomic_DNA"/>
</dbReference>
<dbReference type="Proteomes" id="UP000327044">
    <property type="component" value="Unassembled WGS sequence"/>
</dbReference>
<evidence type="ECO:0000256" key="5">
    <source>
        <dbReference type="ARBA" id="ARBA00023052"/>
    </source>
</evidence>
<dbReference type="OrthoDB" id="413077at2759"/>
<dbReference type="Gene3D" id="1.10.287.1150">
    <property type="entry name" value="TPP helical domain"/>
    <property type="match status" value="1"/>
</dbReference>
<evidence type="ECO:0000313" key="9">
    <source>
        <dbReference type="Proteomes" id="UP000327044"/>
    </source>
</evidence>
<organism evidence="7">
    <name type="scientific">Photinus pyralis</name>
    <name type="common">Common eastern firefly</name>
    <name type="synonym">Lampyris pyralis</name>
    <dbReference type="NCBI Taxonomy" id="7054"/>
    <lineage>
        <taxon>Eukaryota</taxon>
        <taxon>Metazoa</taxon>
        <taxon>Ecdysozoa</taxon>
        <taxon>Arthropoda</taxon>
        <taxon>Hexapoda</taxon>
        <taxon>Insecta</taxon>
        <taxon>Pterygota</taxon>
        <taxon>Neoptera</taxon>
        <taxon>Endopterygota</taxon>
        <taxon>Coleoptera</taxon>
        <taxon>Polyphaga</taxon>
        <taxon>Elateriformia</taxon>
        <taxon>Elateroidea</taxon>
        <taxon>Lampyridae</taxon>
        <taxon>Lampyrinae</taxon>
        <taxon>Photinus</taxon>
    </lineage>
</organism>
<dbReference type="Pfam" id="PF02779">
    <property type="entry name" value="Transket_pyr"/>
    <property type="match status" value="1"/>
</dbReference>
<dbReference type="Gene3D" id="3.40.50.11610">
    <property type="entry name" value="Multifunctional 2-oxoglutarate metabolism enzyme, C-terminal domain"/>
    <property type="match status" value="1"/>
</dbReference>
<dbReference type="CDD" id="cd02016">
    <property type="entry name" value="TPP_E1_OGDC_like"/>
    <property type="match status" value="1"/>
</dbReference>
<dbReference type="InterPro" id="IPR029061">
    <property type="entry name" value="THDP-binding"/>
</dbReference>
<dbReference type="NCBIfam" id="NF008907">
    <property type="entry name" value="PRK12270.1"/>
    <property type="match status" value="1"/>
</dbReference>
<evidence type="ECO:0000256" key="2">
    <source>
        <dbReference type="ARBA" id="ARBA00006936"/>
    </source>
</evidence>
<dbReference type="PANTHER" id="PTHR23152:SF4">
    <property type="entry name" value="2-OXOADIPATE DEHYDROGENASE COMPLEX COMPONENT E1"/>
    <property type="match status" value="1"/>
</dbReference>
<evidence type="ECO:0000313" key="7">
    <source>
        <dbReference type="EMBL" id="JAV79842.1"/>
    </source>
</evidence>
<reference evidence="7" key="1">
    <citation type="journal article" date="2016" name="Sci. Rep.">
        <title>Molecular characterization of firefly nuptial gifts: a multi-omics approach sheds light on postcopulatory sexual selection.</title>
        <authorList>
            <person name="Al-Wathiqui N."/>
            <person name="Fallon T.R."/>
            <person name="South A."/>
            <person name="Weng J.K."/>
            <person name="Lewis S.M."/>
        </authorList>
    </citation>
    <scope>NUCLEOTIDE SEQUENCE</scope>
</reference>
<dbReference type="Gene3D" id="3.40.50.12470">
    <property type="match status" value="1"/>
</dbReference>
<proteinExistence type="inferred from homology"/>
<evidence type="ECO:0000256" key="1">
    <source>
        <dbReference type="ARBA" id="ARBA00001964"/>
    </source>
</evidence>
<dbReference type="InterPro" id="IPR001017">
    <property type="entry name" value="DH_E1"/>
</dbReference>
<dbReference type="FunCoup" id="A0A1Y1M1P4">
    <property type="interactions" value="289"/>
</dbReference>
<feature type="domain" description="Transketolase-like pyrimidine-binding" evidence="6">
    <location>
        <begin position="570"/>
        <end position="773"/>
    </location>
</feature>
<keyword evidence="5" id="KW-0786">Thiamine pyrophosphate</keyword>
<evidence type="ECO:0000256" key="4">
    <source>
        <dbReference type="ARBA" id="ARBA00023002"/>
    </source>
</evidence>
<dbReference type="InterPro" id="IPR031717">
    <property type="entry name" value="ODO-1/KGD_C"/>
</dbReference>
<accession>A0A1Y1M1P4</accession>
<dbReference type="PIRSF" id="PIRSF000157">
    <property type="entry name" value="Oxoglu_dh_E1"/>
    <property type="match status" value="1"/>
</dbReference>
<keyword evidence="4" id="KW-0560">Oxidoreductase</keyword>
<dbReference type="Pfam" id="PF00676">
    <property type="entry name" value="E1_dh"/>
    <property type="match status" value="1"/>
</dbReference>
<dbReference type="Gene3D" id="3.40.50.970">
    <property type="match status" value="1"/>
</dbReference>
<dbReference type="Pfam" id="PF16870">
    <property type="entry name" value="OxoGdeHyase_C"/>
    <property type="match status" value="1"/>
</dbReference>
<gene>
    <name evidence="8" type="ORF">PPYR_09729</name>
</gene>
<protein>
    <recommendedName>
        <fullName evidence="6">Transketolase-like pyrimidine-binding domain-containing protein</fullName>
    </recommendedName>
</protein>
<dbReference type="InterPro" id="IPR011603">
    <property type="entry name" value="2oxoglutarate_DH_E1"/>
</dbReference>
<dbReference type="SUPFAM" id="SSF52518">
    <property type="entry name" value="Thiamin diphosphate-binding fold (THDP-binding)"/>
    <property type="match status" value="2"/>
</dbReference>
<evidence type="ECO:0000259" key="6">
    <source>
        <dbReference type="SMART" id="SM00861"/>
    </source>
</evidence>
<dbReference type="NCBIfam" id="NF006914">
    <property type="entry name" value="PRK09404.1"/>
    <property type="match status" value="1"/>
</dbReference>
<dbReference type="InterPro" id="IPR042179">
    <property type="entry name" value="KGD_C_sf"/>
</dbReference>
<dbReference type="GO" id="GO:0016624">
    <property type="term" value="F:oxidoreductase activity, acting on the aldehyde or oxo group of donors, disulfide as acceptor"/>
    <property type="evidence" value="ECO:0007669"/>
    <property type="project" value="InterPro"/>
</dbReference>
<keyword evidence="3" id="KW-0809">Transit peptide</keyword>